<accession>A0AAV4FQM7</accession>
<name>A0AAV4FQM7_9GAST</name>
<evidence type="ECO:0000313" key="3">
    <source>
        <dbReference type="EMBL" id="GFR75105.1"/>
    </source>
</evidence>
<feature type="region of interest" description="Disordered" evidence="1">
    <location>
        <begin position="356"/>
        <end position="386"/>
    </location>
</feature>
<evidence type="ECO:0000259" key="2">
    <source>
        <dbReference type="PROSITE" id="PS51186"/>
    </source>
</evidence>
<protein>
    <recommendedName>
        <fullName evidence="2">N-acetyltransferase domain-containing protein</fullName>
    </recommendedName>
</protein>
<keyword evidence="4" id="KW-1185">Reference proteome</keyword>
<dbReference type="AlphaFoldDB" id="A0AAV4FQM7"/>
<evidence type="ECO:0000256" key="1">
    <source>
        <dbReference type="SAM" id="MobiDB-lite"/>
    </source>
</evidence>
<dbReference type="PANTHER" id="PTHR47403:SF6">
    <property type="entry name" value="N-ACETYLTRANSFERASE DOMAIN-CONTAINING PROTEIN"/>
    <property type="match status" value="1"/>
</dbReference>
<proteinExistence type="predicted"/>
<dbReference type="EMBL" id="BMAT01011569">
    <property type="protein sequence ID" value="GFR75105.1"/>
    <property type="molecule type" value="Genomic_DNA"/>
</dbReference>
<dbReference type="PANTHER" id="PTHR47403">
    <property type="entry name" value="LOC100145250 PROTEIN"/>
    <property type="match status" value="1"/>
</dbReference>
<sequence>MWWTPTLVNSLAARRWMSLTSRCGHTSRFCSMPYSARLDGRAGRSTAVTLSSYQPQNFQPHRSLSVNAPDISTHGLGRTLSGYFPSSILSKQFLTGPSNCHYHQAPRSLSTYRYSARPRTAAINDKVQIRRAVLSDYQAVVSLADIGDGQDYLYALFNDFVTEENTYPLVATMDDVVVGLYMVSLFDGGRSIMRRAARVHEHFRGTGVYRRLEEELENYVRDHHPHVETMAICKNEKDDCFAGRFSAQGYTQSYRRPGTQMIVRDSKVKRVPVPGEALEVRQLSGDELRILFRSEQIESRVFPDGRLLNFYLSYRPLEENVQHLICERGGAFVSFERQVKNERIETTCDVTVQAPVSRSGHEHHRQTVSGISSPPHPDVSSTVSQQKLHPATIQDVAMVTFYYYYPTAAKPCYFLDAYARLDLQSPVNHFRAHLHHHLNTLQRVFPNQDAILPLTFESTMTRSEIMCSLHEVGIVEEQPNVEQWQVLYERQQ</sequence>
<comment type="caution">
    <text evidence="3">The sequence shown here is derived from an EMBL/GenBank/DDBJ whole genome shotgun (WGS) entry which is preliminary data.</text>
</comment>
<dbReference type="GO" id="GO:0016747">
    <property type="term" value="F:acyltransferase activity, transferring groups other than amino-acyl groups"/>
    <property type="evidence" value="ECO:0007669"/>
    <property type="project" value="InterPro"/>
</dbReference>
<evidence type="ECO:0000313" key="4">
    <source>
        <dbReference type="Proteomes" id="UP000762676"/>
    </source>
</evidence>
<feature type="domain" description="N-acetyltransferase" evidence="2">
    <location>
        <begin position="127"/>
        <end position="274"/>
    </location>
</feature>
<dbReference type="InterPro" id="IPR000182">
    <property type="entry name" value="GNAT_dom"/>
</dbReference>
<dbReference type="InterPro" id="IPR016181">
    <property type="entry name" value="Acyl_CoA_acyltransferase"/>
</dbReference>
<dbReference type="Proteomes" id="UP000762676">
    <property type="component" value="Unassembled WGS sequence"/>
</dbReference>
<gene>
    <name evidence="3" type="ORF">ElyMa_005769600</name>
</gene>
<dbReference type="SUPFAM" id="SSF55729">
    <property type="entry name" value="Acyl-CoA N-acyltransferases (Nat)"/>
    <property type="match status" value="1"/>
</dbReference>
<dbReference type="PROSITE" id="PS51186">
    <property type="entry name" value="GNAT"/>
    <property type="match status" value="1"/>
</dbReference>
<organism evidence="3 4">
    <name type="scientific">Elysia marginata</name>
    <dbReference type="NCBI Taxonomy" id="1093978"/>
    <lineage>
        <taxon>Eukaryota</taxon>
        <taxon>Metazoa</taxon>
        <taxon>Spiralia</taxon>
        <taxon>Lophotrochozoa</taxon>
        <taxon>Mollusca</taxon>
        <taxon>Gastropoda</taxon>
        <taxon>Heterobranchia</taxon>
        <taxon>Euthyneura</taxon>
        <taxon>Panpulmonata</taxon>
        <taxon>Sacoglossa</taxon>
        <taxon>Placobranchoidea</taxon>
        <taxon>Plakobranchidae</taxon>
        <taxon>Elysia</taxon>
    </lineage>
</organism>
<reference evidence="3 4" key="1">
    <citation type="journal article" date="2021" name="Elife">
        <title>Chloroplast acquisition without the gene transfer in kleptoplastic sea slugs, Plakobranchus ocellatus.</title>
        <authorList>
            <person name="Maeda T."/>
            <person name="Takahashi S."/>
            <person name="Yoshida T."/>
            <person name="Shimamura S."/>
            <person name="Takaki Y."/>
            <person name="Nagai Y."/>
            <person name="Toyoda A."/>
            <person name="Suzuki Y."/>
            <person name="Arimoto A."/>
            <person name="Ishii H."/>
            <person name="Satoh N."/>
            <person name="Nishiyama T."/>
            <person name="Hasebe M."/>
            <person name="Maruyama T."/>
            <person name="Minagawa J."/>
            <person name="Obokata J."/>
            <person name="Shigenobu S."/>
        </authorList>
    </citation>
    <scope>NUCLEOTIDE SEQUENCE [LARGE SCALE GENOMIC DNA]</scope>
</reference>
<dbReference type="Gene3D" id="3.40.630.30">
    <property type="match status" value="1"/>
</dbReference>